<gene>
    <name evidence="2" type="ORF">K461DRAFT_289477</name>
</gene>
<organism evidence="2 3">
    <name type="scientific">Myriangium duriaei CBS 260.36</name>
    <dbReference type="NCBI Taxonomy" id="1168546"/>
    <lineage>
        <taxon>Eukaryota</taxon>
        <taxon>Fungi</taxon>
        <taxon>Dikarya</taxon>
        <taxon>Ascomycota</taxon>
        <taxon>Pezizomycotina</taxon>
        <taxon>Dothideomycetes</taxon>
        <taxon>Dothideomycetidae</taxon>
        <taxon>Myriangiales</taxon>
        <taxon>Myriangiaceae</taxon>
        <taxon>Myriangium</taxon>
    </lineage>
</organism>
<sequence length="106" mass="12010">MRSSTPIVRRALFQLRHTRLTLRRSNGTYQPPTPTPSGPNPHRTFWQSFGRPIAKVFLGALFTYQLAYLGWAKLESLEEEADGNSKITELEAKLHGLTKGKEKEGK</sequence>
<proteinExistence type="predicted"/>
<dbReference type="Proteomes" id="UP000799439">
    <property type="component" value="Unassembled WGS sequence"/>
</dbReference>
<accession>A0A9P4MS30</accession>
<dbReference type="AlphaFoldDB" id="A0A9P4MS30"/>
<protein>
    <submittedName>
        <fullName evidence="2">Uncharacterized protein</fullName>
    </submittedName>
</protein>
<reference evidence="2" key="1">
    <citation type="journal article" date="2020" name="Stud. Mycol.">
        <title>101 Dothideomycetes genomes: a test case for predicting lifestyles and emergence of pathogens.</title>
        <authorList>
            <person name="Haridas S."/>
            <person name="Albert R."/>
            <person name="Binder M."/>
            <person name="Bloem J."/>
            <person name="Labutti K."/>
            <person name="Salamov A."/>
            <person name="Andreopoulos B."/>
            <person name="Baker S."/>
            <person name="Barry K."/>
            <person name="Bills G."/>
            <person name="Bluhm B."/>
            <person name="Cannon C."/>
            <person name="Castanera R."/>
            <person name="Culley D."/>
            <person name="Daum C."/>
            <person name="Ezra D."/>
            <person name="Gonzalez J."/>
            <person name="Henrissat B."/>
            <person name="Kuo A."/>
            <person name="Liang C."/>
            <person name="Lipzen A."/>
            <person name="Lutzoni F."/>
            <person name="Magnuson J."/>
            <person name="Mondo S."/>
            <person name="Nolan M."/>
            <person name="Ohm R."/>
            <person name="Pangilinan J."/>
            <person name="Park H.-J."/>
            <person name="Ramirez L."/>
            <person name="Alfaro M."/>
            <person name="Sun H."/>
            <person name="Tritt A."/>
            <person name="Yoshinaga Y."/>
            <person name="Zwiers L.-H."/>
            <person name="Turgeon B."/>
            <person name="Goodwin S."/>
            <person name="Spatafora J."/>
            <person name="Crous P."/>
            <person name="Grigoriev I."/>
        </authorList>
    </citation>
    <scope>NUCLEOTIDE SEQUENCE</scope>
    <source>
        <strain evidence="2">CBS 260.36</strain>
    </source>
</reference>
<evidence type="ECO:0000256" key="1">
    <source>
        <dbReference type="SAM" id="MobiDB-lite"/>
    </source>
</evidence>
<keyword evidence="3" id="KW-1185">Reference proteome</keyword>
<evidence type="ECO:0000313" key="3">
    <source>
        <dbReference type="Proteomes" id="UP000799439"/>
    </source>
</evidence>
<comment type="caution">
    <text evidence="2">The sequence shown here is derived from an EMBL/GenBank/DDBJ whole genome shotgun (WGS) entry which is preliminary data.</text>
</comment>
<feature type="region of interest" description="Disordered" evidence="1">
    <location>
        <begin position="24"/>
        <end position="43"/>
    </location>
</feature>
<evidence type="ECO:0000313" key="2">
    <source>
        <dbReference type="EMBL" id="KAF2157136.1"/>
    </source>
</evidence>
<dbReference type="OrthoDB" id="2120024at2759"/>
<dbReference type="EMBL" id="ML996081">
    <property type="protein sequence ID" value="KAF2157136.1"/>
    <property type="molecule type" value="Genomic_DNA"/>
</dbReference>
<name>A0A9P4MS30_9PEZI</name>